<dbReference type="Proteomes" id="UP000198287">
    <property type="component" value="Unassembled WGS sequence"/>
</dbReference>
<dbReference type="STRING" id="158441.A0A226D0A4"/>
<evidence type="ECO:0000313" key="1">
    <source>
        <dbReference type="EMBL" id="OXA38091.1"/>
    </source>
</evidence>
<dbReference type="CDD" id="cd01029">
    <property type="entry name" value="TOPRIM_primases"/>
    <property type="match status" value="1"/>
</dbReference>
<gene>
    <name evidence="1" type="ORF">Fcan01_27071</name>
</gene>
<name>A0A226D0A4_FOLCA</name>
<proteinExistence type="predicted"/>
<dbReference type="GO" id="GO:0032259">
    <property type="term" value="P:methylation"/>
    <property type="evidence" value="ECO:0007669"/>
    <property type="project" value="UniProtKB-KW"/>
</dbReference>
<dbReference type="OrthoDB" id="186626at2759"/>
<keyword evidence="1" id="KW-0489">Methyltransferase</keyword>
<dbReference type="EMBL" id="LNIX01000048">
    <property type="protein sequence ID" value="OXA38091.1"/>
    <property type="molecule type" value="Genomic_DNA"/>
</dbReference>
<dbReference type="Gene3D" id="3.40.50.150">
    <property type="entry name" value="Vaccinia Virus protein VP39"/>
    <property type="match status" value="1"/>
</dbReference>
<accession>A0A226D0A4</accession>
<keyword evidence="1" id="KW-0808">Transferase</keyword>
<evidence type="ECO:0000313" key="2">
    <source>
        <dbReference type="Proteomes" id="UP000198287"/>
    </source>
</evidence>
<dbReference type="GO" id="GO:0008610">
    <property type="term" value="P:lipid biosynthetic process"/>
    <property type="evidence" value="ECO:0007669"/>
    <property type="project" value="InterPro"/>
</dbReference>
<dbReference type="InterPro" id="IPR007072">
    <property type="entry name" value="RNMT_CmcI"/>
</dbReference>
<comment type="caution">
    <text evidence="1">The sequence shown here is derived from an EMBL/GenBank/DDBJ whole genome shotgun (WGS) entry which is preliminary data.</text>
</comment>
<sequence length="245" mass="28180">MEPSTTNESKDLVEGNFVDLHRLRGLGDDPVYYPPILEDRPRLWPLDKWSSAPRDLGYDNFATEHWKGLRLLKDPETQSVYHNILWEIKPKTIIELGVYSGGSLVWFRDLTKAFKFPSRLIGIDIDLSRCQIPEGEMDMISLHQADCNNPESFAFLKDNVEHPILFIDDAHCNTFNVIKYAVNNFLKVGDFVMIEDTMGMWGRYSPKHLKSHLASFKDVMALDLLYSNVPCQLKDGVFQVIKSNN</sequence>
<organism evidence="1 2">
    <name type="scientific">Folsomia candida</name>
    <name type="common">Springtail</name>
    <dbReference type="NCBI Taxonomy" id="158441"/>
    <lineage>
        <taxon>Eukaryota</taxon>
        <taxon>Metazoa</taxon>
        <taxon>Ecdysozoa</taxon>
        <taxon>Arthropoda</taxon>
        <taxon>Hexapoda</taxon>
        <taxon>Collembola</taxon>
        <taxon>Entomobryomorpha</taxon>
        <taxon>Isotomoidea</taxon>
        <taxon>Isotomidae</taxon>
        <taxon>Proisotominae</taxon>
        <taxon>Folsomia</taxon>
    </lineage>
</organism>
<dbReference type="SUPFAM" id="SSF53335">
    <property type="entry name" value="S-adenosyl-L-methionine-dependent methyltransferases"/>
    <property type="match status" value="1"/>
</dbReference>
<reference evidence="1 2" key="1">
    <citation type="submission" date="2015-12" db="EMBL/GenBank/DDBJ databases">
        <title>The genome of Folsomia candida.</title>
        <authorList>
            <person name="Faddeeva A."/>
            <person name="Derks M.F."/>
            <person name="Anvar Y."/>
            <person name="Smit S."/>
            <person name="Van Straalen N."/>
            <person name="Roelofs D."/>
        </authorList>
    </citation>
    <scope>NUCLEOTIDE SEQUENCE [LARGE SCALE GENOMIC DNA]</scope>
    <source>
        <strain evidence="1 2">VU population</strain>
        <tissue evidence="1">Whole body</tissue>
    </source>
</reference>
<dbReference type="AlphaFoldDB" id="A0A226D0A4"/>
<dbReference type="GO" id="GO:0008168">
    <property type="term" value="F:methyltransferase activity"/>
    <property type="evidence" value="ECO:0007669"/>
    <property type="project" value="UniProtKB-KW"/>
</dbReference>
<dbReference type="Pfam" id="PF04989">
    <property type="entry name" value="RMNT_CmcI"/>
    <property type="match status" value="1"/>
</dbReference>
<protein>
    <submittedName>
        <fullName evidence="1">Rhamnosyl O-methyltransferase</fullName>
    </submittedName>
</protein>
<dbReference type="InterPro" id="IPR034154">
    <property type="entry name" value="TOPRIM_DnaG/twinkle"/>
</dbReference>
<keyword evidence="2" id="KW-1185">Reference proteome</keyword>
<dbReference type="InterPro" id="IPR029063">
    <property type="entry name" value="SAM-dependent_MTases_sf"/>
</dbReference>